<dbReference type="RefSeq" id="WP_070064802.1">
    <property type="nucleotide sequence ID" value="NZ_MJMG01000001.1"/>
</dbReference>
<dbReference type="AlphaFoldDB" id="A0A1E7QL37"/>
<sequence length="129" mass="15269">MVSIGDNEIEIKIERDLQRNYTNISDNRAVILTFYTSLGKLNIKLYYTKEDYHNIHVKVENQNFWNALQKIREIVGKEFLLEVMPVKTVIEKGSFSRYQKFQQGETLWTDRATQKNVPTQKPKIVMDQL</sequence>
<evidence type="ECO:0000313" key="2">
    <source>
        <dbReference type="Proteomes" id="UP000175679"/>
    </source>
</evidence>
<evidence type="ECO:0000313" key="1">
    <source>
        <dbReference type="EMBL" id="OEY87153.1"/>
    </source>
</evidence>
<protein>
    <submittedName>
        <fullName evidence="1">Uncharacterized protein</fullName>
    </submittedName>
</protein>
<proteinExistence type="predicted"/>
<comment type="caution">
    <text evidence="1">The sequence shown here is derived from an EMBL/GenBank/DDBJ whole genome shotgun (WGS) entry which is preliminary data.</text>
</comment>
<dbReference type="Proteomes" id="UP000175679">
    <property type="component" value="Unassembled WGS sequence"/>
</dbReference>
<organism evidence="1 2">
    <name type="scientific">Wolbachia pipientis</name>
    <dbReference type="NCBI Taxonomy" id="955"/>
    <lineage>
        <taxon>Bacteria</taxon>
        <taxon>Pseudomonadati</taxon>
        <taxon>Pseudomonadota</taxon>
        <taxon>Alphaproteobacteria</taxon>
        <taxon>Rickettsiales</taxon>
        <taxon>Anaplasmataceae</taxon>
        <taxon>Wolbachieae</taxon>
        <taxon>Wolbachia</taxon>
    </lineage>
</organism>
<name>A0A1E7QL37_WOLPI</name>
<dbReference type="EMBL" id="MJMG01000001">
    <property type="protein sequence ID" value="OEY87153.1"/>
    <property type="molecule type" value="Genomic_DNA"/>
</dbReference>
<reference evidence="1 2" key="1">
    <citation type="submission" date="2016-09" db="EMBL/GenBank/DDBJ databases">
        <title>Genomic evidence for plant-parasitic nematodes as the earliest Wolbachia hosts.</title>
        <authorList>
            <person name="Brown A.M."/>
            <person name="Wasala S.K."/>
            <person name="Howe D.K."/>
            <person name="Peetz A.B."/>
            <person name="Zasada I.A."/>
            <person name="Denver D.R."/>
        </authorList>
    </citation>
    <scope>NUCLEOTIDE SEQUENCE [LARGE SCALE GENOMIC DNA]</scope>
    <source>
        <strain evidence="2">wPpe</strain>
    </source>
</reference>
<dbReference type="OrthoDB" id="7164666at2"/>
<keyword evidence="2" id="KW-1185">Reference proteome</keyword>
<accession>A0A1E7QL37</accession>
<gene>
    <name evidence="1" type="ORF">BIY23_01590</name>
</gene>